<dbReference type="RefSeq" id="XP_033237684.1">
    <property type="nucleotide sequence ID" value="XM_033381793.1"/>
</dbReference>
<dbReference type="GO" id="GO:0006979">
    <property type="term" value="P:response to oxidative stress"/>
    <property type="evidence" value="ECO:0007669"/>
    <property type="project" value="UniProtKB-ARBA"/>
</dbReference>
<keyword evidence="9" id="KW-1185">Reference proteome</keyword>
<accession>A0A6I8W4P8</accession>
<evidence type="ECO:0000313" key="10">
    <source>
        <dbReference type="RefSeq" id="XP_033237684.1"/>
    </source>
</evidence>
<evidence type="ECO:0000256" key="1">
    <source>
        <dbReference type="ARBA" id="ARBA00004496"/>
    </source>
</evidence>
<dbReference type="FunFam" id="3.90.470.40:FF:000003">
    <property type="entry name" value="Charybde, isoform E"/>
    <property type="match status" value="1"/>
</dbReference>
<keyword evidence="3" id="KW-0217">Developmental protein</keyword>
<dbReference type="GO" id="GO:0005737">
    <property type="term" value="C:cytoplasm"/>
    <property type="evidence" value="ECO:0007669"/>
    <property type="project" value="UniProtKB-SubCell"/>
</dbReference>
<dbReference type="GO" id="GO:0006915">
    <property type="term" value="P:apoptotic process"/>
    <property type="evidence" value="ECO:0007669"/>
    <property type="project" value="UniProtKB-KW"/>
</dbReference>
<organism evidence="9 10">
    <name type="scientific">Drosophila pseudoobscura pseudoobscura</name>
    <name type="common">Fruit fly</name>
    <dbReference type="NCBI Taxonomy" id="46245"/>
    <lineage>
        <taxon>Eukaryota</taxon>
        <taxon>Metazoa</taxon>
        <taxon>Ecdysozoa</taxon>
        <taxon>Arthropoda</taxon>
        <taxon>Hexapoda</taxon>
        <taxon>Insecta</taxon>
        <taxon>Pterygota</taxon>
        <taxon>Neoptera</taxon>
        <taxon>Endopterygota</taxon>
        <taxon>Diptera</taxon>
        <taxon>Brachycera</taxon>
        <taxon>Muscomorpha</taxon>
        <taxon>Ephydroidea</taxon>
        <taxon>Drosophilidae</taxon>
        <taxon>Drosophila</taxon>
        <taxon>Sophophora</taxon>
    </lineage>
</organism>
<dbReference type="Proteomes" id="UP000001819">
    <property type="component" value="Chromosome X"/>
</dbReference>
<dbReference type="GO" id="GO:0045926">
    <property type="term" value="P:negative regulation of growth"/>
    <property type="evidence" value="ECO:0007669"/>
    <property type="project" value="UniProtKB-ARBA"/>
</dbReference>
<feature type="region of interest" description="Disordered" evidence="7">
    <location>
        <begin position="136"/>
        <end position="159"/>
    </location>
</feature>
<evidence type="ECO:0000256" key="5">
    <source>
        <dbReference type="ARBA" id="ARBA00022703"/>
    </source>
</evidence>
<comment type="similarity">
    <text evidence="2">Belongs to the DDIT4 family.</text>
</comment>
<evidence type="ECO:0000313" key="9">
    <source>
        <dbReference type="Proteomes" id="UP000001819"/>
    </source>
</evidence>
<dbReference type="PANTHER" id="PTHR12478">
    <property type="entry name" value="DNA-DAMAGE-INDUCIBLE TRANSCRIPT 4 PROTEIN DDIT4"/>
    <property type="match status" value="1"/>
</dbReference>
<evidence type="ECO:0000256" key="3">
    <source>
        <dbReference type="ARBA" id="ARBA00022473"/>
    </source>
</evidence>
<feature type="chain" id="PRO_5026047865" evidence="8">
    <location>
        <begin position="26"/>
        <end position="306"/>
    </location>
</feature>
<name>A0A6I8W4P8_DROPS</name>
<dbReference type="GO" id="GO:0032006">
    <property type="term" value="P:regulation of TOR signaling"/>
    <property type="evidence" value="ECO:0007669"/>
    <property type="project" value="UniProtKB-ARBA"/>
</dbReference>
<evidence type="ECO:0000256" key="2">
    <source>
        <dbReference type="ARBA" id="ARBA00010670"/>
    </source>
</evidence>
<dbReference type="InParanoid" id="A0A6I8W4P8"/>
<feature type="signal peptide" evidence="8">
    <location>
        <begin position="1"/>
        <end position="25"/>
    </location>
</feature>
<dbReference type="GO" id="GO:0009968">
    <property type="term" value="P:negative regulation of signal transduction"/>
    <property type="evidence" value="ECO:0007669"/>
    <property type="project" value="InterPro"/>
</dbReference>
<dbReference type="InterPro" id="IPR038281">
    <property type="entry name" value="RTP801-like_C_sf"/>
</dbReference>
<dbReference type="InterPro" id="IPR012918">
    <property type="entry name" value="RTP801-like"/>
</dbReference>
<gene>
    <name evidence="10" type="primary">chrb</name>
</gene>
<comment type="subcellular location">
    <subcellularLocation>
        <location evidence="1">Cytoplasm</location>
    </subcellularLocation>
</comment>
<dbReference type="AlphaFoldDB" id="A0A6I8W4P8"/>
<evidence type="ECO:0000256" key="4">
    <source>
        <dbReference type="ARBA" id="ARBA00022490"/>
    </source>
</evidence>
<comment type="function">
    <text evidence="6">Inhibits cell growth by regulating the Tor pathway upstream of the Tsc1-Tsc2 complex and downstream of Akt1. Acts as a cell death activator during head development.</text>
</comment>
<sequence length="306" mass="33557">MYIFSFTLRRFLLNIVLTLWKTPEGINIFMQSKQFLDKPDWPSSGVASTAPHPLEEEEENAVDVNAALDADVVDGHPASVLHMRQHQALNTRSTVPMAPPVAGSGKQSAVAASFDVVNGSSAAYHHAYMTNVLASTAHHPGHGHGPGPSPMPASPLQSTAGARFGAADNMDDVSASAVRDLSQQLQFQLRDAKQRHLACTEVNLPADLTERIAAEIIRMSDREPCGERACTLFIEFESEPNNVRRIASFKVDPDTVSIFELYLTLKQDKSGWTSLLPQFIKNLTRSNTINISPDFTLTKNKLYSSE</sequence>
<keyword evidence="8" id="KW-0732">Signal</keyword>
<protein>
    <submittedName>
        <fullName evidence="10">Protein charybde isoform X1</fullName>
    </submittedName>
</protein>
<proteinExistence type="inferred from homology"/>
<evidence type="ECO:0000256" key="7">
    <source>
        <dbReference type="SAM" id="MobiDB-lite"/>
    </source>
</evidence>
<dbReference type="FunCoup" id="A0A6I8W4P8">
    <property type="interactions" value="64"/>
</dbReference>
<evidence type="ECO:0000256" key="6">
    <source>
        <dbReference type="ARBA" id="ARBA00059352"/>
    </source>
</evidence>
<dbReference type="GO" id="GO:0008258">
    <property type="term" value="P:head involution"/>
    <property type="evidence" value="ECO:0007669"/>
    <property type="project" value="UniProtKB-ARBA"/>
</dbReference>
<evidence type="ECO:0000256" key="8">
    <source>
        <dbReference type="SAM" id="SignalP"/>
    </source>
</evidence>
<dbReference type="ExpressionAtlas" id="A0A6I8W4P8">
    <property type="expression patterns" value="baseline"/>
</dbReference>
<dbReference type="Pfam" id="PF07809">
    <property type="entry name" value="RTP801_C"/>
    <property type="match status" value="1"/>
</dbReference>
<keyword evidence="5" id="KW-0053">Apoptosis</keyword>
<dbReference type="PANTHER" id="PTHR12478:SF16">
    <property type="entry name" value="PROTEIN CHARYBDE-RELATED"/>
    <property type="match status" value="1"/>
</dbReference>
<keyword evidence="4" id="KW-0963">Cytoplasm</keyword>
<dbReference type="Gene3D" id="3.90.470.40">
    <property type="entry name" value="RTP801-like"/>
    <property type="match status" value="1"/>
</dbReference>
<reference evidence="10" key="1">
    <citation type="submission" date="2025-08" db="UniProtKB">
        <authorList>
            <consortium name="RefSeq"/>
        </authorList>
    </citation>
    <scope>IDENTIFICATION</scope>
    <source>
        <strain evidence="10">MV-25-SWS-2005</strain>
        <tissue evidence="10">Whole body</tissue>
    </source>
</reference>